<sequence>MNPNYGKVYLVGAGPGDPELLTRKAVKVLRQADVVLYDDLVASRILRMCRKKTELIYVGKRLGQHSCQQTEINQKLADMALQYKVVVRLKGGDPSVFGRVGEEVESLLSLGIECEIVAGITTASGAAAHLGFPLTHREYSKEILYLSGHGKNGKNSESFKNLSCEGKTLVVYMGLNSLEEIVDDLISCGNSETVPVAIIENATLESQRMITGTLGSIQWIAKEKEVRSPALLIIGSIVHFYLEMDSLRSLIHRPYSLS</sequence>
<evidence type="ECO:0000256" key="3">
    <source>
        <dbReference type="ARBA" id="ARBA00022603"/>
    </source>
</evidence>
<dbReference type="InterPro" id="IPR014777">
    <property type="entry name" value="4pyrrole_Mease_sub1"/>
</dbReference>
<dbReference type="CDD" id="cd11642">
    <property type="entry name" value="SUMT"/>
    <property type="match status" value="1"/>
</dbReference>
<evidence type="ECO:0000256" key="6">
    <source>
        <dbReference type="ARBA" id="ARBA00023244"/>
    </source>
</evidence>
<name>A0A1D7USR9_9LEPT</name>
<dbReference type="NCBIfam" id="TIGR01469">
    <property type="entry name" value="cobA_cysG_Cterm"/>
    <property type="match status" value="1"/>
</dbReference>
<dbReference type="InterPro" id="IPR035996">
    <property type="entry name" value="4pyrrol_Methylase_sf"/>
</dbReference>
<evidence type="ECO:0000256" key="1">
    <source>
        <dbReference type="ARBA" id="ARBA00005879"/>
    </source>
</evidence>
<feature type="domain" description="Tetrapyrrole methylase" evidence="8">
    <location>
        <begin position="7"/>
        <end position="217"/>
    </location>
</feature>
<evidence type="ECO:0000256" key="7">
    <source>
        <dbReference type="ARBA" id="ARBA00025705"/>
    </source>
</evidence>
<dbReference type="KEGG" id="laj:A0128_01495"/>
<dbReference type="GO" id="GO:0004851">
    <property type="term" value="F:uroporphyrin-III C-methyltransferase activity"/>
    <property type="evidence" value="ECO:0007669"/>
    <property type="project" value="UniProtKB-EC"/>
</dbReference>
<dbReference type="FunFam" id="3.40.1010.10:FF:000001">
    <property type="entry name" value="Siroheme synthase"/>
    <property type="match status" value="1"/>
</dbReference>
<keyword evidence="3 9" id="KW-0489">Methyltransferase</keyword>
<evidence type="ECO:0000313" key="9">
    <source>
        <dbReference type="EMBL" id="AOP32657.1"/>
    </source>
</evidence>
<dbReference type="NCBIfam" id="NF004790">
    <property type="entry name" value="PRK06136.1"/>
    <property type="match status" value="1"/>
</dbReference>
<proteinExistence type="inferred from homology"/>
<dbReference type="OrthoDB" id="9815856at2"/>
<dbReference type="SUPFAM" id="SSF53790">
    <property type="entry name" value="Tetrapyrrole methylase"/>
    <property type="match status" value="1"/>
</dbReference>
<evidence type="ECO:0000256" key="5">
    <source>
        <dbReference type="ARBA" id="ARBA00022691"/>
    </source>
</evidence>
<dbReference type="EC" id="2.1.1.107" evidence="2"/>
<dbReference type="Gene3D" id="3.40.1010.10">
    <property type="entry name" value="Cobalt-precorrin-4 Transmethylase, Domain 1"/>
    <property type="match status" value="1"/>
</dbReference>
<protein>
    <recommendedName>
        <fullName evidence="2">uroporphyrinogen-III C-methyltransferase</fullName>
        <ecNumber evidence="2">2.1.1.107</ecNumber>
    </recommendedName>
</protein>
<keyword evidence="4 9" id="KW-0808">Transferase</keyword>
<dbReference type="PANTHER" id="PTHR45790">
    <property type="entry name" value="SIROHEME SYNTHASE-RELATED"/>
    <property type="match status" value="1"/>
</dbReference>
<keyword evidence="6" id="KW-0627">Porphyrin biosynthesis</keyword>
<dbReference type="AlphaFoldDB" id="A0A1D7USR9"/>
<gene>
    <name evidence="9" type="ORF">A0128_01495</name>
</gene>
<dbReference type="InterPro" id="IPR006366">
    <property type="entry name" value="CobA/CysG_C"/>
</dbReference>
<evidence type="ECO:0000259" key="8">
    <source>
        <dbReference type="Pfam" id="PF00590"/>
    </source>
</evidence>
<evidence type="ECO:0000256" key="2">
    <source>
        <dbReference type="ARBA" id="ARBA00012162"/>
    </source>
</evidence>
<dbReference type="GO" id="GO:0032259">
    <property type="term" value="P:methylation"/>
    <property type="evidence" value="ECO:0007669"/>
    <property type="project" value="UniProtKB-KW"/>
</dbReference>
<comment type="pathway">
    <text evidence="7">Porphyrin-containing compound metabolism; siroheme biosynthesis; precorrin-2 from uroporphyrinogen III: step 1/1.</text>
</comment>
<dbReference type="InterPro" id="IPR000878">
    <property type="entry name" value="4pyrrol_Mease"/>
</dbReference>
<dbReference type="Gene3D" id="3.30.950.10">
    <property type="entry name" value="Methyltransferase, Cobalt-precorrin-4 Transmethylase, Domain 2"/>
    <property type="match status" value="1"/>
</dbReference>
<keyword evidence="5" id="KW-0949">S-adenosyl-L-methionine</keyword>
<dbReference type="Pfam" id="PF00590">
    <property type="entry name" value="TP_methylase"/>
    <property type="match status" value="1"/>
</dbReference>
<dbReference type="InterPro" id="IPR014776">
    <property type="entry name" value="4pyrrole_Mease_sub2"/>
</dbReference>
<accession>A0A1D7USR9</accession>
<evidence type="ECO:0000313" key="10">
    <source>
        <dbReference type="Proteomes" id="UP000094197"/>
    </source>
</evidence>
<keyword evidence="10" id="KW-1185">Reference proteome</keyword>
<dbReference type="EMBL" id="CP015217">
    <property type="protein sequence ID" value="AOP32657.1"/>
    <property type="molecule type" value="Genomic_DNA"/>
</dbReference>
<dbReference type="InterPro" id="IPR050161">
    <property type="entry name" value="Siro_Cobalamin_biosynth"/>
</dbReference>
<dbReference type="GO" id="GO:0019354">
    <property type="term" value="P:siroheme biosynthetic process"/>
    <property type="evidence" value="ECO:0007669"/>
    <property type="project" value="InterPro"/>
</dbReference>
<organism evidence="9 10">
    <name type="scientific">Leptospira tipperaryensis</name>
    <dbReference type="NCBI Taxonomy" id="2564040"/>
    <lineage>
        <taxon>Bacteria</taxon>
        <taxon>Pseudomonadati</taxon>
        <taxon>Spirochaetota</taxon>
        <taxon>Spirochaetia</taxon>
        <taxon>Leptospirales</taxon>
        <taxon>Leptospiraceae</taxon>
        <taxon>Leptospira</taxon>
    </lineage>
</organism>
<comment type="similarity">
    <text evidence="1">Belongs to the precorrin methyltransferase family.</text>
</comment>
<dbReference type="Proteomes" id="UP000094197">
    <property type="component" value="Chromosome 1"/>
</dbReference>
<reference evidence="9 10" key="1">
    <citation type="submission" date="2016-04" db="EMBL/GenBank/DDBJ databases">
        <title>Complete genome seqeunce of Leptospira alstonii serovar Room22.</title>
        <authorList>
            <person name="Nally J.E."/>
            <person name="Bayles D.O."/>
            <person name="Hurley D."/>
            <person name="Fanning S."/>
            <person name="McMahon B.J."/>
            <person name="Arent Z."/>
        </authorList>
    </citation>
    <scope>NUCLEOTIDE SEQUENCE [LARGE SCALE GENOMIC DNA]</scope>
    <source>
        <strain evidence="9 10">GWTS #1</strain>
    </source>
</reference>
<dbReference type="PANTHER" id="PTHR45790:SF3">
    <property type="entry name" value="S-ADENOSYL-L-METHIONINE-DEPENDENT UROPORPHYRINOGEN III METHYLTRANSFERASE, CHLOROPLASTIC"/>
    <property type="match status" value="1"/>
</dbReference>
<dbReference type="RefSeq" id="WP_069605907.1">
    <property type="nucleotide sequence ID" value="NZ_CP015217.1"/>
</dbReference>
<evidence type="ECO:0000256" key="4">
    <source>
        <dbReference type="ARBA" id="ARBA00022679"/>
    </source>
</evidence>